<dbReference type="InParanoid" id="A0A409Y1K8"/>
<feature type="transmembrane region" description="Helical" evidence="1">
    <location>
        <begin position="128"/>
        <end position="151"/>
    </location>
</feature>
<protein>
    <submittedName>
        <fullName evidence="2">Uncharacterized protein</fullName>
    </submittedName>
</protein>
<accession>A0A409Y1K8</accession>
<reference evidence="2 3" key="1">
    <citation type="journal article" date="2018" name="Evol. Lett.">
        <title>Horizontal gene cluster transfer increased hallucinogenic mushroom diversity.</title>
        <authorList>
            <person name="Reynolds H.T."/>
            <person name="Vijayakumar V."/>
            <person name="Gluck-Thaler E."/>
            <person name="Korotkin H.B."/>
            <person name="Matheny P.B."/>
            <person name="Slot J.C."/>
        </authorList>
    </citation>
    <scope>NUCLEOTIDE SEQUENCE [LARGE SCALE GENOMIC DNA]</scope>
    <source>
        <strain evidence="2 3">SRW20</strain>
    </source>
</reference>
<keyword evidence="3" id="KW-1185">Reference proteome</keyword>
<feature type="transmembrane region" description="Helical" evidence="1">
    <location>
        <begin position="215"/>
        <end position="234"/>
    </location>
</feature>
<organism evidence="2 3">
    <name type="scientific">Gymnopilus dilepis</name>
    <dbReference type="NCBI Taxonomy" id="231916"/>
    <lineage>
        <taxon>Eukaryota</taxon>
        <taxon>Fungi</taxon>
        <taxon>Dikarya</taxon>
        <taxon>Basidiomycota</taxon>
        <taxon>Agaricomycotina</taxon>
        <taxon>Agaricomycetes</taxon>
        <taxon>Agaricomycetidae</taxon>
        <taxon>Agaricales</taxon>
        <taxon>Agaricineae</taxon>
        <taxon>Hymenogastraceae</taxon>
        <taxon>Gymnopilus</taxon>
    </lineage>
</organism>
<dbReference type="Proteomes" id="UP000284706">
    <property type="component" value="Unassembled WGS sequence"/>
</dbReference>
<evidence type="ECO:0000313" key="2">
    <source>
        <dbReference type="EMBL" id="PPQ96890.1"/>
    </source>
</evidence>
<keyword evidence="1" id="KW-1133">Transmembrane helix</keyword>
<dbReference type="EMBL" id="NHYE01001316">
    <property type="protein sequence ID" value="PPQ96890.1"/>
    <property type="molecule type" value="Genomic_DNA"/>
</dbReference>
<evidence type="ECO:0000256" key="1">
    <source>
        <dbReference type="SAM" id="Phobius"/>
    </source>
</evidence>
<keyword evidence="1" id="KW-0472">Membrane</keyword>
<keyword evidence="1" id="KW-0812">Transmembrane</keyword>
<dbReference type="AlphaFoldDB" id="A0A409Y1K8"/>
<name>A0A409Y1K8_9AGAR</name>
<gene>
    <name evidence="2" type="ORF">CVT26_005870</name>
</gene>
<feature type="transmembrane region" description="Helical" evidence="1">
    <location>
        <begin position="172"/>
        <end position="195"/>
    </location>
</feature>
<dbReference type="OrthoDB" id="3242409at2759"/>
<evidence type="ECO:0000313" key="3">
    <source>
        <dbReference type="Proteomes" id="UP000284706"/>
    </source>
</evidence>
<proteinExistence type="predicted"/>
<sequence>MNTSVQDENLLQSLRIRQSSTVWKGSVTLPASLSCSMNISPHPDKSSVTFGGAIPVPVPRLQLRLSARKPFKLNQFVYLFSRYLAITVQWSVSIRESDALSYIDSVNTGLTLGPYSRLSIDEGTCRKWILFQALGAYVLTGTLHLILMLIGMTKLLDTERHLYALHFKGMKIGIYLTILFLYQAVMQTLVTPKAIIKIGYDPICDTKDVPLDTMVLLGISTIVTYVSLVALTIAKRDLMKLGVPIVKRVIRDGASTIILLTSVHCHDQLYVDSSSVPGAFCLRVKVIQWAVCCKIILNMESLNISEPDPEHLTVDFNSADNLQLRQLEWERREQAGLEDAASA</sequence>
<comment type="caution">
    <text evidence="2">The sequence shown here is derived from an EMBL/GenBank/DDBJ whole genome shotgun (WGS) entry which is preliminary data.</text>
</comment>